<keyword evidence="4" id="KW-0067">ATP-binding</keyword>
<dbReference type="EMBL" id="VDEQ01000218">
    <property type="protein sequence ID" value="MQS37809.1"/>
    <property type="molecule type" value="Genomic_DNA"/>
</dbReference>
<dbReference type="PANTHER" id="PTHR35526">
    <property type="entry name" value="ANTI-SIGMA-F FACTOR RSBW-RELATED"/>
    <property type="match status" value="1"/>
</dbReference>
<dbReference type="CDD" id="cd16936">
    <property type="entry name" value="HATPase_RsbW-like"/>
    <property type="match status" value="1"/>
</dbReference>
<proteinExistence type="predicted"/>
<dbReference type="PANTHER" id="PTHR35526:SF3">
    <property type="entry name" value="ANTI-SIGMA-F FACTOR RSBW"/>
    <property type="match status" value="1"/>
</dbReference>
<name>A0ABW9NY85_9ACTN</name>
<keyword evidence="4" id="KW-0547">Nucleotide-binding</keyword>
<evidence type="ECO:0000259" key="3">
    <source>
        <dbReference type="Pfam" id="PF13581"/>
    </source>
</evidence>
<evidence type="ECO:0000256" key="1">
    <source>
        <dbReference type="ARBA" id="ARBA00022527"/>
    </source>
</evidence>
<dbReference type="GO" id="GO:0005524">
    <property type="term" value="F:ATP binding"/>
    <property type="evidence" value="ECO:0007669"/>
    <property type="project" value="UniProtKB-KW"/>
</dbReference>
<keyword evidence="1" id="KW-0808">Transferase</keyword>
<dbReference type="Gene3D" id="3.30.565.10">
    <property type="entry name" value="Histidine kinase-like ATPase, C-terminal domain"/>
    <property type="match status" value="1"/>
</dbReference>
<dbReference type="InterPro" id="IPR003594">
    <property type="entry name" value="HATPase_dom"/>
</dbReference>
<keyword evidence="1" id="KW-0723">Serine/threonine-protein kinase</keyword>
<organism evidence="4 5">
    <name type="scientific">Streptomyces katsurahamanus</name>
    <dbReference type="NCBI Taxonomy" id="2577098"/>
    <lineage>
        <taxon>Bacteria</taxon>
        <taxon>Bacillati</taxon>
        <taxon>Actinomycetota</taxon>
        <taxon>Actinomycetes</taxon>
        <taxon>Kitasatosporales</taxon>
        <taxon>Streptomycetaceae</taxon>
        <taxon>Streptomyces</taxon>
    </lineage>
</organism>
<feature type="domain" description="Histidine kinase/HSP90-like ATPase" evidence="3">
    <location>
        <begin position="79"/>
        <end position="187"/>
    </location>
</feature>
<dbReference type="SUPFAM" id="SSF55874">
    <property type="entry name" value="ATPase domain of HSP90 chaperone/DNA topoisomerase II/histidine kinase"/>
    <property type="match status" value="1"/>
</dbReference>
<evidence type="ECO:0000256" key="2">
    <source>
        <dbReference type="SAM" id="MobiDB-lite"/>
    </source>
</evidence>
<sequence length="195" mass="20680">MSRGVRPVPDAIAARHTPEGVQNTSEVAAQAPPAPFHHQADADPAFAVLGISPRPNGPCGRSAIITADAASGFYLSLANSPSEISSTRRAVARRLTEWGLDRLAEDVVLVINELLANVHEHAGGDGELTIELTNDRLTVKVGDNNRTPPALREQRSSAESGRGLLLVDVLTDHWETVITGAGKVVICTFRIGKKG</sequence>
<reference evidence="4 5" key="1">
    <citation type="submission" date="2019-06" db="EMBL/GenBank/DDBJ databases">
        <title>Comparative genomics and metabolomics analyses of clavulanic acid producing Streptomyces species provides insight into specialized metabolism and evolution of beta-lactam biosynthetic gene clusters.</title>
        <authorList>
            <person name="Moore M.A."/>
            <person name="Cruz-Morales P."/>
            <person name="Barona Gomez F."/>
            <person name="Kapil T."/>
        </authorList>
    </citation>
    <scope>NUCLEOTIDE SEQUENCE [LARGE SCALE GENOMIC DNA]</scope>
    <source>
        <strain evidence="4 5">T-272</strain>
    </source>
</reference>
<dbReference type="InterPro" id="IPR050267">
    <property type="entry name" value="Anti-sigma-factor_SerPK"/>
</dbReference>
<dbReference type="Pfam" id="PF13581">
    <property type="entry name" value="HATPase_c_2"/>
    <property type="match status" value="1"/>
</dbReference>
<dbReference type="InterPro" id="IPR036890">
    <property type="entry name" value="HATPase_C_sf"/>
</dbReference>
<keyword evidence="5" id="KW-1185">Reference proteome</keyword>
<evidence type="ECO:0000313" key="4">
    <source>
        <dbReference type="EMBL" id="MQS37809.1"/>
    </source>
</evidence>
<evidence type="ECO:0000313" key="5">
    <source>
        <dbReference type="Proteomes" id="UP000460558"/>
    </source>
</evidence>
<accession>A0ABW9NY85</accession>
<keyword evidence="1" id="KW-0418">Kinase</keyword>
<protein>
    <submittedName>
        <fullName evidence="4">ATP-binding protein</fullName>
    </submittedName>
</protein>
<dbReference type="Proteomes" id="UP000460558">
    <property type="component" value="Unassembled WGS sequence"/>
</dbReference>
<gene>
    <name evidence="4" type="ORF">FFZ77_19910</name>
</gene>
<feature type="region of interest" description="Disordered" evidence="2">
    <location>
        <begin position="1"/>
        <end position="26"/>
    </location>
</feature>
<comment type="caution">
    <text evidence="4">The sequence shown here is derived from an EMBL/GenBank/DDBJ whole genome shotgun (WGS) entry which is preliminary data.</text>
</comment>